<keyword evidence="13" id="KW-0472">Membrane</keyword>
<dbReference type="InterPro" id="IPR046948">
    <property type="entry name" value="ATL20-22-like"/>
</dbReference>
<evidence type="ECO:0000256" key="10">
    <source>
        <dbReference type="ARBA" id="ARBA00022786"/>
    </source>
</evidence>
<dbReference type="Pfam" id="PF13947">
    <property type="entry name" value="GUB_WAK_bind"/>
    <property type="match status" value="1"/>
</dbReference>
<dbReference type="EC" id="2.3.2.27" evidence="4"/>
<sequence>MQKLSFTKARNFLKRAGHHEVMSFFFSKVLLLQLIGISSLAEGLSNDCPPSWCGGLEIKLPFTLESSPESCGNGAFMKLSCSSRNETILSLYPLQKLTKLLILTNVAELTVALSSSINCPWMNSYSPNTNGSTYTLLKLHYVLLNCTQKLPSKTEDDETIVPISCLRGTGGFVYAMDNSTSLTKLSPHCKVRSSSGSVPLFDGIDYLHMPNIIERPKVVLCWNDHAYNMRRTCLLCELEDGKDCGFNKETNNTFCISTDEPHKGKKSICSRYVKRAHVL</sequence>
<gene>
    <name evidence="16" type="ORF">HPP92_000256</name>
</gene>
<reference evidence="16 17" key="1">
    <citation type="journal article" date="2020" name="Nat. Food">
        <title>A phased Vanilla planifolia genome enables genetic improvement of flavour and production.</title>
        <authorList>
            <person name="Hasing T."/>
            <person name="Tang H."/>
            <person name="Brym M."/>
            <person name="Khazi F."/>
            <person name="Huang T."/>
            <person name="Chambers A.H."/>
        </authorList>
    </citation>
    <scope>NUCLEOTIDE SEQUENCE [LARGE SCALE GENOMIC DNA]</scope>
    <source>
        <tissue evidence="16">Leaf</tissue>
    </source>
</reference>
<evidence type="ECO:0000256" key="8">
    <source>
        <dbReference type="ARBA" id="ARBA00022729"/>
    </source>
</evidence>
<evidence type="ECO:0000256" key="2">
    <source>
        <dbReference type="ARBA" id="ARBA00004167"/>
    </source>
</evidence>
<dbReference type="PANTHER" id="PTHR46279:SF9">
    <property type="entry name" value="OS01G0116300 PROTEIN"/>
    <property type="match status" value="1"/>
</dbReference>
<evidence type="ECO:0000256" key="14">
    <source>
        <dbReference type="ARBA" id="ARBA00024209"/>
    </source>
</evidence>
<comment type="catalytic activity">
    <reaction evidence="1">
        <text>S-ubiquitinyl-[E2 ubiquitin-conjugating enzyme]-L-cysteine + [acceptor protein]-L-lysine = [E2 ubiquitin-conjugating enzyme]-L-cysteine + N(6)-ubiquitinyl-[acceptor protein]-L-lysine.</text>
        <dbReference type="EC" id="2.3.2.27"/>
    </reaction>
</comment>
<keyword evidence="9" id="KW-0863">Zinc-finger</keyword>
<evidence type="ECO:0000256" key="5">
    <source>
        <dbReference type="ARBA" id="ARBA00022679"/>
    </source>
</evidence>
<dbReference type="AlphaFoldDB" id="A0A835VFX5"/>
<keyword evidence="17" id="KW-1185">Reference proteome</keyword>
<keyword evidence="12" id="KW-1133">Transmembrane helix</keyword>
<evidence type="ECO:0000256" key="9">
    <source>
        <dbReference type="ARBA" id="ARBA00022771"/>
    </source>
</evidence>
<evidence type="ECO:0000313" key="16">
    <source>
        <dbReference type="EMBL" id="KAG0495565.1"/>
    </source>
</evidence>
<dbReference type="PANTHER" id="PTHR46279">
    <property type="entry name" value="RING/U-BOX SUPERFAMILY PROTEIN"/>
    <property type="match status" value="1"/>
</dbReference>
<keyword evidence="8" id="KW-0732">Signal</keyword>
<dbReference type="GO" id="GO:0008270">
    <property type="term" value="F:zinc ion binding"/>
    <property type="evidence" value="ECO:0007669"/>
    <property type="project" value="UniProtKB-KW"/>
</dbReference>
<evidence type="ECO:0000256" key="7">
    <source>
        <dbReference type="ARBA" id="ARBA00022723"/>
    </source>
</evidence>
<keyword evidence="10" id="KW-0833">Ubl conjugation pathway</keyword>
<dbReference type="Proteomes" id="UP000636800">
    <property type="component" value="Chromosome 1"/>
</dbReference>
<evidence type="ECO:0000256" key="3">
    <source>
        <dbReference type="ARBA" id="ARBA00004906"/>
    </source>
</evidence>
<dbReference type="GO" id="GO:0061630">
    <property type="term" value="F:ubiquitin protein ligase activity"/>
    <property type="evidence" value="ECO:0007669"/>
    <property type="project" value="UniProtKB-EC"/>
</dbReference>
<dbReference type="GO" id="GO:0016020">
    <property type="term" value="C:membrane"/>
    <property type="evidence" value="ECO:0007669"/>
    <property type="project" value="UniProtKB-SubCell"/>
</dbReference>
<evidence type="ECO:0000256" key="12">
    <source>
        <dbReference type="ARBA" id="ARBA00022989"/>
    </source>
</evidence>
<evidence type="ECO:0000256" key="1">
    <source>
        <dbReference type="ARBA" id="ARBA00000900"/>
    </source>
</evidence>
<evidence type="ECO:0000256" key="4">
    <source>
        <dbReference type="ARBA" id="ARBA00012483"/>
    </source>
</evidence>
<keyword evidence="5" id="KW-0808">Transferase</keyword>
<proteinExistence type="inferred from homology"/>
<evidence type="ECO:0000256" key="11">
    <source>
        <dbReference type="ARBA" id="ARBA00022833"/>
    </source>
</evidence>
<evidence type="ECO:0000256" key="13">
    <source>
        <dbReference type="ARBA" id="ARBA00023136"/>
    </source>
</evidence>
<dbReference type="EMBL" id="JADCNL010000001">
    <property type="protein sequence ID" value="KAG0495565.1"/>
    <property type="molecule type" value="Genomic_DNA"/>
</dbReference>
<accession>A0A835VFX5</accession>
<keyword evidence="11" id="KW-0862">Zinc</keyword>
<protein>
    <recommendedName>
        <fullName evidence="4">RING-type E3 ubiquitin transferase</fullName>
        <ecNumber evidence="4">2.3.2.27</ecNumber>
    </recommendedName>
</protein>
<evidence type="ECO:0000259" key="15">
    <source>
        <dbReference type="Pfam" id="PF13947"/>
    </source>
</evidence>
<evidence type="ECO:0000256" key="6">
    <source>
        <dbReference type="ARBA" id="ARBA00022692"/>
    </source>
</evidence>
<keyword evidence="6" id="KW-0812">Transmembrane</keyword>
<keyword evidence="7" id="KW-0479">Metal-binding</keyword>
<feature type="domain" description="Wall-associated receptor kinase galacturonan-binding" evidence="15">
    <location>
        <begin position="48"/>
        <end position="93"/>
    </location>
</feature>
<organism evidence="16 17">
    <name type="scientific">Vanilla planifolia</name>
    <name type="common">Vanilla</name>
    <dbReference type="NCBI Taxonomy" id="51239"/>
    <lineage>
        <taxon>Eukaryota</taxon>
        <taxon>Viridiplantae</taxon>
        <taxon>Streptophyta</taxon>
        <taxon>Embryophyta</taxon>
        <taxon>Tracheophyta</taxon>
        <taxon>Spermatophyta</taxon>
        <taxon>Magnoliopsida</taxon>
        <taxon>Liliopsida</taxon>
        <taxon>Asparagales</taxon>
        <taxon>Orchidaceae</taxon>
        <taxon>Vanilloideae</taxon>
        <taxon>Vanilleae</taxon>
        <taxon>Vanilla</taxon>
    </lineage>
</organism>
<dbReference type="GO" id="GO:0030247">
    <property type="term" value="F:polysaccharide binding"/>
    <property type="evidence" value="ECO:0007669"/>
    <property type="project" value="InterPro"/>
</dbReference>
<comment type="pathway">
    <text evidence="3">Protein modification; protein ubiquitination.</text>
</comment>
<comment type="similarity">
    <text evidence="14">Belongs to the RING-type zinc finger family. ATL subfamily.</text>
</comment>
<dbReference type="OrthoDB" id="764584at2759"/>
<comment type="subcellular location">
    <subcellularLocation>
        <location evidence="2">Membrane</location>
        <topology evidence="2">Single-pass membrane protein</topology>
    </subcellularLocation>
</comment>
<dbReference type="InterPro" id="IPR025287">
    <property type="entry name" value="WAK_GUB"/>
</dbReference>
<evidence type="ECO:0000313" key="17">
    <source>
        <dbReference type="Proteomes" id="UP000636800"/>
    </source>
</evidence>
<name>A0A835VFX5_VANPL</name>
<comment type="caution">
    <text evidence="16">The sequence shown here is derived from an EMBL/GenBank/DDBJ whole genome shotgun (WGS) entry which is preliminary data.</text>
</comment>